<protein>
    <submittedName>
        <fullName evidence="1">Uncharacterized protein</fullName>
    </submittedName>
</protein>
<comment type="caution">
    <text evidence="1">The sequence shown here is derived from an EMBL/GenBank/DDBJ whole genome shotgun (WGS) entry which is preliminary data.</text>
</comment>
<dbReference type="Proteomes" id="UP000664940">
    <property type="component" value="Unassembled WGS sequence"/>
</dbReference>
<reference evidence="1 2" key="1">
    <citation type="journal article" date="2020" name="Nature">
        <title>Six reference-quality genomes reveal evolution of bat adaptations.</title>
        <authorList>
            <person name="Jebb D."/>
            <person name="Huang Z."/>
            <person name="Pippel M."/>
            <person name="Hughes G.M."/>
            <person name="Lavrichenko K."/>
            <person name="Devanna P."/>
            <person name="Winkler S."/>
            <person name="Jermiin L.S."/>
            <person name="Skirmuntt E.C."/>
            <person name="Katzourakis A."/>
            <person name="Burkitt-Gray L."/>
            <person name="Ray D.A."/>
            <person name="Sullivan K.A.M."/>
            <person name="Roscito J.G."/>
            <person name="Kirilenko B.M."/>
            <person name="Davalos L.M."/>
            <person name="Corthals A.P."/>
            <person name="Power M.L."/>
            <person name="Jones G."/>
            <person name="Ransome R.D."/>
            <person name="Dechmann D.K.N."/>
            <person name="Locatelli A.G."/>
            <person name="Puechmaille S.J."/>
            <person name="Fedrigo O."/>
            <person name="Jarvis E.D."/>
            <person name="Hiller M."/>
            <person name="Vernes S.C."/>
            <person name="Myers E.W."/>
            <person name="Teeling E.C."/>
        </authorList>
    </citation>
    <scope>NUCLEOTIDE SEQUENCE [LARGE SCALE GENOMIC DNA]</scope>
    <source>
        <strain evidence="1">Bat1K_MPI-CBG_1</strain>
    </source>
</reference>
<evidence type="ECO:0000313" key="2">
    <source>
        <dbReference type="Proteomes" id="UP000664940"/>
    </source>
</evidence>
<sequence>MGGKPVSASGSQCLETLSHINVSPFLSLKTMKMSLGEDKKNAKRVFKASRKCWIGQERKKFILAQNGVALWVECQPACELKAGWFYFQSAYAWVAVQVPQLGQLINVSRRLMFLCFSLPPHLSKNKILRNFF</sequence>
<evidence type="ECO:0000313" key="1">
    <source>
        <dbReference type="EMBL" id="KAF6114607.1"/>
    </source>
</evidence>
<name>A0A834EHK7_9CHIR</name>
<organism evidence="1 2">
    <name type="scientific">Phyllostomus discolor</name>
    <name type="common">pale spear-nosed bat</name>
    <dbReference type="NCBI Taxonomy" id="89673"/>
    <lineage>
        <taxon>Eukaryota</taxon>
        <taxon>Metazoa</taxon>
        <taxon>Chordata</taxon>
        <taxon>Craniata</taxon>
        <taxon>Vertebrata</taxon>
        <taxon>Euteleostomi</taxon>
        <taxon>Mammalia</taxon>
        <taxon>Eutheria</taxon>
        <taxon>Laurasiatheria</taxon>
        <taxon>Chiroptera</taxon>
        <taxon>Yangochiroptera</taxon>
        <taxon>Phyllostomidae</taxon>
        <taxon>Phyllostominae</taxon>
        <taxon>Phyllostomus</taxon>
    </lineage>
</organism>
<proteinExistence type="predicted"/>
<gene>
    <name evidence="1" type="ORF">HJG60_010572</name>
</gene>
<dbReference type="AlphaFoldDB" id="A0A834EHK7"/>
<accession>A0A834EHK7</accession>
<dbReference type="EMBL" id="JABVXQ010000004">
    <property type="protein sequence ID" value="KAF6114607.1"/>
    <property type="molecule type" value="Genomic_DNA"/>
</dbReference>